<comment type="similarity">
    <text evidence="2">Belongs to the acyltransferase 3 family.</text>
</comment>
<evidence type="ECO:0000256" key="2">
    <source>
        <dbReference type="ARBA" id="ARBA00007400"/>
    </source>
</evidence>
<feature type="transmembrane region" description="Helical" evidence="8">
    <location>
        <begin position="232"/>
        <end position="251"/>
    </location>
</feature>
<dbReference type="InterPro" id="IPR002656">
    <property type="entry name" value="Acyl_transf_3_dom"/>
</dbReference>
<dbReference type="RefSeq" id="WP_239263529.1">
    <property type="nucleotide sequence ID" value="NZ_JAKRCV010000017.1"/>
</dbReference>
<keyword evidence="5 8" id="KW-1133">Transmembrane helix</keyword>
<evidence type="ECO:0000313" key="11">
    <source>
        <dbReference type="Proteomes" id="UP001521931"/>
    </source>
</evidence>
<protein>
    <submittedName>
        <fullName evidence="10">Acyltransferase</fullName>
    </submittedName>
</protein>
<evidence type="ECO:0000256" key="1">
    <source>
        <dbReference type="ARBA" id="ARBA00004651"/>
    </source>
</evidence>
<comment type="caution">
    <text evidence="10">The sequence shown here is derived from an EMBL/GenBank/DDBJ whole genome shotgun (WGS) entry which is preliminary data.</text>
</comment>
<comment type="subcellular location">
    <subcellularLocation>
        <location evidence="1">Cell membrane</location>
        <topology evidence="1">Multi-pass membrane protein</topology>
    </subcellularLocation>
</comment>
<keyword evidence="6 8" id="KW-0472">Membrane</keyword>
<feature type="transmembrane region" description="Helical" evidence="8">
    <location>
        <begin position="203"/>
        <end position="220"/>
    </location>
</feature>
<keyword evidence="4 8" id="KW-0812">Transmembrane</keyword>
<accession>A0ABS9Q1G6</accession>
<gene>
    <name evidence="10" type="ORF">MHL29_07270</name>
</gene>
<feature type="transmembrane region" description="Helical" evidence="8">
    <location>
        <begin position="257"/>
        <end position="277"/>
    </location>
</feature>
<feature type="transmembrane region" description="Helical" evidence="8">
    <location>
        <begin position="289"/>
        <end position="310"/>
    </location>
</feature>
<feature type="region of interest" description="Disordered" evidence="7">
    <location>
        <begin position="1"/>
        <end position="27"/>
    </location>
</feature>
<feature type="transmembrane region" description="Helical" evidence="8">
    <location>
        <begin position="110"/>
        <end position="128"/>
    </location>
</feature>
<dbReference type="PANTHER" id="PTHR40074">
    <property type="entry name" value="O-ACETYLTRANSFERASE WECH"/>
    <property type="match status" value="1"/>
</dbReference>
<evidence type="ECO:0000256" key="4">
    <source>
        <dbReference type="ARBA" id="ARBA00022692"/>
    </source>
</evidence>
<dbReference type="Pfam" id="PF01757">
    <property type="entry name" value="Acyl_transf_3"/>
    <property type="match status" value="1"/>
</dbReference>
<feature type="transmembrane region" description="Helical" evidence="8">
    <location>
        <begin position="179"/>
        <end position="197"/>
    </location>
</feature>
<keyword evidence="10" id="KW-0012">Acyltransferase</keyword>
<organism evidence="10 11">
    <name type="scientific">Arsenicicoccus bolidensis</name>
    <dbReference type="NCBI Taxonomy" id="229480"/>
    <lineage>
        <taxon>Bacteria</taxon>
        <taxon>Bacillati</taxon>
        <taxon>Actinomycetota</taxon>
        <taxon>Actinomycetes</taxon>
        <taxon>Micrococcales</taxon>
        <taxon>Intrasporangiaceae</taxon>
        <taxon>Arsenicicoccus</taxon>
    </lineage>
</organism>
<feature type="compositionally biased region" description="Low complexity" evidence="7">
    <location>
        <begin position="1"/>
        <end position="22"/>
    </location>
</feature>
<sequence length="361" mass="38402">MPATSLRATRLTPRTSAPATPAAPHPRADLSVQSLRGLAVILMVAGHVIGDDGGRGLQVADDSLWRSAYLLLDDIRMPFFTLLSGYVYALRPVRGTDAVPGFLRRKVDRLLVPLLFVGLTTMAVQAAVPGTNEKPGAESFLQLVVFGYQHLWFLLAAMVIFSLTALLDAHAPQWTARSHACLVTGAFALALFVQVPAQGNVIALNQAIWLWPFFLVGAGLQRFGLRTTAPRVGALAAVTTLLLVTGALGLAEGLPSAVVRLHGLATGLCALLLVYLVRGRLHASTLARLGAYSYGIYLWHVLGAAGSRIVLTKLGLTSTALLFVLGIAVAIAVPVVAERTVGRTRWGGWLAFGRRPRPATS</sequence>
<reference evidence="10 11" key="1">
    <citation type="submission" date="2022-02" db="EMBL/GenBank/DDBJ databases">
        <title>Uncovering new skin microbiome diversity through culturing and metagenomics.</title>
        <authorList>
            <person name="Conlan S."/>
            <person name="Deming C."/>
            <person name="Nisc Comparative Sequencing Program N."/>
            <person name="Segre J.A."/>
        </authorList>
    </citation>
    <scope>NUCLEOTIDE SEQUENCE [LARGE SCALE GENOMIC DNA]</scope>
    <source>
        <strain evidence="10 11">ACRQZ</strain>
    </source>
</reference>
<feature type="domain" description="Acyltransferase 3" evidence="9">
    <location>
        <begin position="32"/>
        <end position="337"/>
    </location>
</feature>
<name>A0ABS9Q1G6_9MICO</name>
<feature type="transmembrane region" description="Helical" evidence="8">
    <location>
        <begin position="316"/>
        <end position="337"/>
    </location>
</feature>
<dbReference type="Proteomes" id="UP001521931">
    <property type="component" value="Unassembled WGS sequence"/>
</dbReference>
<keyword evidence="10" id="KW-0808">Transferase</keyword>
<feature type="transmembrane region" description="Helical" evidence="8">
    <location>
        <begin position="148"/>
        <end position="167"/>
    </location>
</feature>
<evidence type="ECO:0000256" key="5">
    <source>
        <dbReference type="ARBA" id="ARBA00022989"/>
    </source>
</evidence>
<dbReference type="GO" id="GO:0016746">
    <property type="term" value="F:acyltransferase activity"/>
    <property type="evidence" value="ECO:0007669"/>
    <property type="project" value="UniProtKB-KW"/>
</dbReference>
<evidence type="ECO:0000256" key="3">
    <source>
        <dbReference type="ARBA" id="ARBA00022475"/>
    </source>
</evidence>
<evidence type="ECO:0000256" key="7">
    <source>
        <dbReference type="SAM" id="MobiDB-lite"/>
    </source>
</evidence>
<dbReference type="PANTHER" id="PTHR40074:SF2">
    <property type="entry name" value="O-ACETYLTRANSFERASE WECH"/>
    <property type="match status" value="1"/>
</dbReference>
<keyword evidence="11" id="KW-1185">Reference proteome</keyword>
<evidence type="ECO:0000256" key="6">
    <source>
        <dbReference type="ARBA" id="ARBA00023136"/>
    </source>
</evidence>
<evidence type="ECO:0000313" key="10">
    <source>
        <dbReference type="EMBL" id="MCG7321693.1"/>
    </source>
</evidence>
<proteinExistence type="inferred from homology"/>
<evidence type="ECO:0000256" key="8">
    <source>
        <dbReference type="SAM" id="Phobius"/>
    </source>
</evidence>
<evidence type="ECO:0000259" key="9">
    <source>
        <dbReference type="Pfam" id="PF01757"/>
    </source>
</evidence>
<keyword evidence="3" id="KW-1003">Cell membrane</keyword>
<dbReference type="EMBL" id="JAKRCV010000017">
    <property type="protein sequence ID" value="MCG7321693.1"/>
    <property type="molecule type" value="Genomic_DNA"/>
</dbReference>